<evidence type="ECO:0000256" key="1">
    <source>
        <dbReference type="SAM" id="Coils"/>
    </source>
</evidence>
<evidence type="ECO:0000256" key="2">
    <source>
        <dbReference type="SAM" id="MobiDB-lite"/>
    </source>
</evidence>
<feature type="region of interest" description="Disordered" evidence="2">
    <location>
        <begin position="74"/>
        <end position="99"/>
    </location>
</feature>
<dbReference type="Proteomes" id="UP000265515">
    <property type="component" value="Unassembled WGS sequence"/>
</dbReference>
<feature type="region of interest" description="Disordered" evidence="2">
    <location>
        <begin position="157"/>
        <end position="194"/>
    </location>
</feature>
<evidence type="ECO:0000313" key="4">
    <source>
        <dbReference type="Proteomes" id="UP000265515"/>
    </source>
</evidence>
<feature type="compositionally biased region" description="Acidic residues" evidence="2">
    <location>
        <begin position="182"/>
        <end position="194"/>
    </location>
</feature>
<dbReference type="EMBL" id="BFEA01000993">
    <property type="protein sequence ID" value="GBG92051.1"/>
    <property type="molecule type" value="Genomic_DNA"/>
</dbReference>
<organism evidence="3 4">
    <name type="scientific">Chara braunii</name>
    <name type="common">Braun's stonewort</name>
    <dbReference type="NCBI Taxonomy" id="69332"/>
    <lineage>
        <taxon>Eukaryota</taxon>
        <taxon>Viridiplantae</taxon>
        <taxon>Streptophyta</taxon>
        <taxon>Charophyceae</taxon>
        <taxon>Charales</taxon>
        <taxon>Characeae</taxon>
        <taxon>Chara</taxon>
    </lineage>
</organism>
<keyword evidence="1" id="KW-0175">Coiled coil</keyword>
<dbReference type="AlphaFoldDB" id="A0A388MBV8"/>
<feature type="coiled-coil region" evidence="1">
    <location>
        <begin position="13"/>
        <end position="54"/>
    </location>
</feature>
<accession>A0A388MBV8</accession>
<comment type="caution">
    <text evidence="3">The sequence shown here is derived from an EMBL/GenBank/DDBJ whole genome shotgun (WGS) entry which is preliminary data.</text>
</comment>
<dbReference type="Gramene" id="GBG92051">
    <property type="protein sequence ID" value="GBG92051"/>
    <property type="gene ID" value="CBR_g54305"/>
</dbReference>
<name>A0A388MBV8_CHABU</name>
<feature type="compositionally biased region" description="Basic and acidic residues" evidence="2">
    <location>
        <begin position="161"/>
        <end position="173"/>
    </location>
</feature>
<reference evidence="3 4" key="1">
    <citation type="journal article" date="2018" name="Cell">
        <title>The Chara Genome: Secondary Complexity and Implications for Plant Terrestrialization.</title>
        <authorList>
            <person name="Nishiyama T."/>
            <person name="Sakayama H."/>
            <person name="Vries J.D."/>
            <person name="Buschmann H."/>
            <person name="Saint-Marcoux D."/>
            <person name="Ullrich K.K."/>
            <person name="Haas F.B."/>
            <person name="Vanderstraeten L."/>
            <person name="Becker D."/>
            <person name="Lang D."/>
            <person name="Vosolsobe S."/>
            <person name="Rombauts S."/>
            <person name="Wilhelmsson P.K.I."/>
            <person name="Janitza P."/>
            <person name="Kern R."/>
            <person name="Heyl A."/>
            <person name="Rumpler F."/>
            <person name="Villalobos L.I.A.C."/>
            <person name="Clay J.M."/>
            <person name="Skokan R."/>
            <person name="Toyoda A."/>
            <person name="Suzuki Y."/>
            <person name="Kagoshima H."/>
            <person name="Schijlen E."/>
            <person name="Tajeshwar N."/>
            <person name="Catarino B."/>
            <person name="Hetherington A.J."/>
            <person name="Saltykova A."/>
            <person name="Bonnot C."/>
            <person name="Breuninger H."/>
            <person name="Symeonidi A."/>
            <person name="Radhakrishnan G.V."/>
            <person name="Van Nieuwerburgh F."/>
            <person name="Deforce D."/>
            <person name="Chang C."/>
            <person name="Karol K.G."/>
            <person name="Hedrich R."/>
            <person name="Ulvskov P."/>
            <person name="Glockner G."/>
            <person name="Delwiche C.F."/>
            <person name="Petrasek J."/>
            <person name="Van de Peer Y."/>
            <person name="Friml J."/>
            <person name="Beilby M."/>
            <person name="Dolan L."/>
            <person name="Kohara Y."/>
            <person name="Sugano S."/>
            <person name="Fujiyama A."/>
            <person name="Delaux P.-M."/>
            <person name="Quint M."/>
            <person name="TheiBen G."/>
            <person name="Hagemann M."/>
            <person name="Harholt J."/>
            <person name="Dunand C."/>
            <person name="Zachgo S."/>
            <person name="Langdale J."/>
            <person name="Maumus F."/>
            <person name="Straeten D.V.D."/>
            <person name="Gould S.B."/>
            <person name="Rensing S.A."/>
        </authorList>
    </citation>
    <scope>NUCLEOTIDE SEQUENCE [LARGE SCALE GENOMIC DNA]</scope>
    <source>
        <strain evidence="3 4">S276</strain>
    </source>
</reference>
<protein>
    <submittedName>
        <fullName evidence="3">Uncharacterized protein</fullName>
    </submittedName>
</protein>
<sequence>MTKEKEYCTLREVEELKKKRTNVEVEKVLAEARKLEAEAEITRLRERMERLSVEAAVVPSGGTNLKGRLEEAAASGMKTVKRGRPRITPTKTSRKEGEMEKVNDRFVFIREESKKLRALKKSGLEAICRQEGITYKTVETTTEELTEIRVDACFGRIGNGVDDRADVEKRKEASSSQGGDEVAPEVEDVPSDSA</sequence>
<proteinExistence type="predicted"/>
<evidence type="ECO:0000313" key="3">
    <source>
        <dbReference type="EMBL" id="GBG92051.1"/>
    </source>
</evidence>
<gene>
    <name evidence="3" type="ORF">CBR_g54305</name>
</gene>
<keyword evidence="4" id="KW-1185">Reference proteome</keyword>